<dbReference type="Proteomes" id="UP000020218">
    <property type="component" value="Unassembled WGS sequence"/>
</dbReference>
<accession>A0A011NYF2</accession>
<proteinExistence type="predicted"/>
<evidence type="ECO:0000256" key="1">
    <source>
        <dbReference type="SAM" id="MobiDB-lite"/>
    </source>
</evidence>
<evidence type="ECO:0000313" key="3">
    <source>
        <dbReference type="Proteomes" id="UP000020218"/>
    </source>
</evidence>
<dbReference type="AlphaFoldDB" id="A0A011NYF2"/>
<name>A0A011NYF2_9PROT</name>
<dbReference type="EMBL" id="JFAX01000001">
    <property type="protein sequence ID" value="EXI69677.1"/>
    <property type="molecule type" value="Genomic_DNA"/>
</dbReference>
<protein>
    <submittedName>
        <fullName evidence="2">Uncharacterized protein</fullName>
    </submittedName>
</protein>
<sequence length="275" mass="30212">MQVQRLRRPGAYQQLTQPGQPLAGDATFPLRVESVHLQQRGDFLRRAGGSDGFAPAAALVVDHDGLDLARRRHLGRVQALLVDLAVGKKALAIADAAHEQRFHQRRLGALANDEFGRPATNIHHQATVIRRRQGICGTDEDQPRFLTAADDLDRKSQRCLSLQQHQWRVPCDPHGIGRHRPHGVRRKTAQAFAEAAQRGDRALLRSMIEQLLAGETGTQANRLAQGIQRVNLFANDAPDLDSEAVGTQVHTGYQFVTHGCSSSPARQVLCPGPAF</sequence>
<reference evidence="2" key="1">
    <citation type="submission" date="2014-02" db="EMBL/GenBank/DDBJ databases">
        <title>Expanding our view of genomic diversity in Candidatus Accumulibacter clades.</title>
        <authorList>
            <person name="Skennerton C.T."/>
            <person name="Barr J.J."/>
            <person name="Slater F.R."/>
            <person name="Bond P.L."/>
            <person name="Tyson G.W."/>
        </authorList>
    </citation>
    <scope>NUCLEOTIDE SEQUENCE [LARGE SCALE GENOMIC DNA]</scope>
</reference>
<comment type="caution">
    <text evidence="2">The sequence shown here is derived from an EMBL/GenBank/DDBJ whole genome shotgun (WGS) entry which is preliminary data.</text>
</comment>
<evidence type="ECO:0000313" key="2">
    <source>
        <dbReference type="EMBL" id="EXI69677.1"/>
    </source>
</evidence>
<feature type="region of interest" description="Disordered" evidence="1">
    <location>
        <begin position="1"/>
        <end position="23"/>
    </location>
</feature>
<gene>
    <name evidence="2" type="ORF">AW08_00170</name>
</gene>
<organism evidence="2 3">
    <name type="scientific">Candidatus Accumulibacter adjunctus</name>
    <dbReference type="NCBI Taxonomy" id="1454001"/>
    <lineage>
        <taxon>Bacteria</taxon>
        <taxon>Pseudomonadati</taxon>
        <taxon>Pseudomonadota</taxon>
        <taxon>Betaproteobacteria</taxon>
        <taxon>Candidatus Accumulibacter</taxon>
    </lineage>
</organism>
<keyword evidence="3" id="KW-1185">Reference proteome</keyword>